<keyword evidence="2" id="KW-1185">Reference proteome</keyword>
<gene>
    <name evidence="1" type="ORF">JK636_00315</name>
</gene>
<name>A0ABS1T4E9_9CLOT</name>
<dbReference type="Proteomes" id="UP000632377">
    <property type="component" value="Unassembled WGS sequence"/>
</dbReference>
<protein>
    <recommendedName>
        <fullName evidence="3">Transposase</fullName>
    </recommendedName>
</protein>
<evidence type="ECO:0008006" key="3">
    <source>
        <dbReference type="Google" id="ProtNLM"/>
    </source>
</evidence>
<dbReference type="EMBL" id="JAESWC010000001">
    <property type="protein sequence ID" value="MBL4934194.1"/>
    <property type="molecule type" value="Genomic_DNA"/>
</dbReference>
<proteinExistence type="predicted"/>
<evidence type="ECO:0000313" key="1">
    <source>
        <dbReference type="EMBL" id="MBL4934194.1"/>
    </source>
</evidence>
<dbReference type="RefSeq" id="WP_202746846.1">
    <property type="nucleotide sequence ID" value="NZ_JAESWC010000001.1"/>
</dbReference>
<reference evidence="1 2" key="1">
    <citation type="submission" date="2021-01" db="EMBL/GenBank/DDBJ databases">
        <title>Genome public.</title>
        <authorList>
            <person name="Liu C."/>
            <person name="Sun Q."/>
        </authorList>
    </citation>
    <scope>NUCLEOTIDE SEQUENCE [LARGE SCALE GENOMIC DNA]</scope>
    <source>
        <strain evidence="1 2">YIM B02515</strain>
    </source>
</reference>
<sequence length="84" mass="9492">MGRKKAAPETADEILCFDEDYCEENGFIQNMEVTYNVVTCFNFIDTADSSIEETEISIPLIDNRKLQKQPYGKTPSVDGEQYSG</sequence>
<accession>A0ABS1T4E9</accession>
<organism evidence="1 2">
    <name type="scientific">Clostridium rhizosphaerae</name>
    <dbReference type="NCBI Taxonomy" id="2803861"/>
    <lineage>
        <taxon>Bacteria</taxon>
        <taxon>Bacillati</taxon>
        <taxon>Bacillota</taxon>
        <taxon>Clostridia</taxon>
        <taxon>Eubacteriales</taxon>
        <taxon>Clostridiaceae</taxon>
        <taxon>Clostridium</taxon>
    </lineage>
</organism>
<comment type="caution">
    <text evidence="1">The sequence shown here is derived from an EMBL/GenBank/DDBJ whole genome shotgun (WGS) entry which is preliminary data.</text>
</comment>
<evidence type="ECO:0000313" key="2">
    <source>
        <dbReference type="Proteomes" id="UP000632377"/>
    </source>
</evidence>